<dbReference type="Proteomes" id="UP001549257">
    <property type="component" value="Unassembled WGS sequence"/>
</dbReference>
<dbReference type="SUPFAM" id="SSF53697">
    <property type="entry name" value="SIS domain"/>
    <property type="match status" value="1"/>
</dbReference>
<comment type="caution">
    <text evidence="3">The sequence shown here is derived from an EMBL/GenBank/DDBJ whole genome shotgun (WGS) entry which is preliminary data.</text>
</comment>
<dbReference type="GO" id="GO:0003677">
    <property type="term" value="F:DNA binding"/>
    <property type="evidence" value="ECO:0007669"/>
    <property type="project" value="UniProtKB-KW"/>
</dbReference>
<reference evidence="3 4" key="1">
    <citation type="submission" date="2024-06" db="EMBL/GenBank/DDBJ databases">
        <title>Sorghum-associated microbial communities from plants grown in Nebraska, USA.</title>
        <authorList>
            <person name="Schachtman D."/>
        </authorList>
    </citation>
    <scope>NUCLEOTIDE SEQUENCE [LARGE SCALE GENOMIC DNA]</scope>
    <source>
        <strain evidence="3 4">2857</strain>
    </source>
</reference>
<dbReference type="Pfam" id="PF01380">
    <property type="entry name" value="SIS"/>
    <property type="match status" value="1"/>
</dbReference>
<dbReference type="InterPro" id="IPR046348">
    <property type="entry name" value="SIS_dom_sf"/>
</dbReference>
<name>A0ABV2QSK9_9MICO</name>
<sequence length="288" mass="30305">MTRPSTGSGTGPSTGSGPTVAEPVEALAARIENAYRELSPQEQRAADFMRDHLGDLALYNATEVARLSGVSKATVSRLYRRLGFENADALRDHVRALRASGTPVASETPANFAEHLDRELANLRAALSGLDLAPAAQLIAGARRVTVVGFRSSYPIALHLRQQLAQARDGVVLAPLPGQSIGEELAVLTPDDVVVLVGFRRRPEGFARVLALVEASAARSILLTDQARLRGDIVIACPVESVTAFDSYAAAASVISLLAGAVLGVDLAAGRSRIAAIGDAYRGLHELE</sequence>
<feature type="region of interest" description="Disordered" evidence="1">
    <location>
        <begin position="1"/>
        <end position="22"/>
    </location>
</feature>
<dbReference type="RefSeq" id="WP_354026223.1">
    <property type="nucleotide sequence ID" value="NZ_JBEPSJ010000006.1"/>
</dbReference>
<evidence type="ECO:0000313" key="3">
    <source>
        <dbReference type="EMBL" id="MET4584057.1"/>
    </source>
</evidence>
<dbReference type="PANTHER" id="PTHR30514:SF18">
    <property type="entry name" value="RPIR-FAMILY TRANSCRIPTIONAL REGULATOR"/>
    <property type="match status" value="1"/>
</dbReference>
<dbReference type="InterPro" id="IPR036388">
    <property type="entry name" value="WH-like_DNA-bd_sf"/>
</dbReference>
<keyword evidence="4" id="KW-1185">Reference proteome</keyword>
<gene>
    <name evidence="3" type="ORF">ABIE21_003595</name>
</gene>
<evidence type="ECO:0000259" key="2">
    <source>
        <dbReference type="PROSITE" id="PS51071"/>
    </source>
</evidence>
<keyword evidence="3" id="KW-0238">DNA-binding</keyword>
<dbReference type="Gene3D" id="1.10.10.10">
    <property type="entry name" value="Winged helix-like DNA-binding domain superfamily/Winged helix DNA-binding domain"/>
    <property type="match status" value="1"/>
</dbReference>
<dbReference type="EMBL" id="JBEPSJ010000006">
    <property type="protein sequence ID" value="MET4584057.1"/>
    <property type="molecule type" value="Genomic_DNA"/>
</dbReference>
<evidence type="ECO:0000313" key="4">
    <source>
        <dbReference type="Proteomes" id="UP001549257"/>
    </source>
</evidence>
<feature type="domain" description="HTH rpiR-type" evidence="2">
    <location>
        <begin position="25"/>
        <end position="101"/>
    </location>
</feature>
<dbReference type="Gene3D" id="3.40.50.10490">
    <property type="entry name" value="Glucose-6-phosphate isomerase like protein, domain 1"/>
    <property type="match status" value="1"/>
</dbReference>
<proteinExistence type="predicted"/>
<dbReference type="Pfam" id="PF01418">
    <property type="entry name" value="HTH_6"/>
    <property type="match status" value="1"/>
</dbReference>
<dbReference type="InterPro" id="IPR009057">
    <property type="entry name" value="Homeodomain-like_sf"/>
</dbReference>
<dbReference type="PANTHER" id="PTHR30514">
    <property type="entry name" value="GLUCOKINASE"/>
    <property type="match status" value="1"/>
</dbReference>
<dbReference type="InterPro" id="IPR000281">
    <property type="entry name" value="HTH_RpiR"/>
</dbReference>
<dbReference type="InterPro" id="IPR047640">
    <property type="entry name" value="RpiR-like"/>
</dbReference>
<organism evidence="3 4">
    <name type="scientific">Conyzicola nivalis</name>
    <dbReference type="NCBI Taxonomy" id="1477021"/>
    <lineage>
        <taxon>Bacteria</taxon>
        <taxon>Bacillati</taxon>
        <taxon>Actinomycetota</taxon>
        <taxon>Actinomycetes</taxon>
        <taxon>Micrococcales</taxon>
        <taxon>Microbacteriaceae</taxon>
        <taxon>Conyzicola</taxon>
    </lineage>
</organism>
<protein>
    <submittedName>
        <fullName evidence="3">DNA-binding MurR/RpiR family transcriptional regulator</fullName>
    </submittedName>
</protein>
<dbReference type="InterPro" id="IPR001347">
    <property type="entry name" value="SIS_dom"/>
</dbReference>
<accession>A0ABV2QSK9</accession>
<evidence type="ECO:0000256" key="1">
    <source>
        <dbReference type="SAM" id="MobiDB-lite"/>
    </source>
</evidence>
<dbReference type="PROSITE" id="PS51071">
    <property type="entry name" value="HTH_RPIR"/>
    <property type="match status" value="1"/>
</dbReference>
<dbReference type="SUPFAM" id="SSF46689">
    <property type="entry name" value="Homeodomain-like"/>
    <property type="match status" value="1"/>
</dbReference>